<dbReference type="EMBL" id="CACRXK020000425">
    <property type="protein sequence ID" value="CAB3981755.1"/>
    <property type="molecule type" value="Genomic_DNA"/>
</dbReference>
<sequence length="144" mass="15756">MSQAPVAAMRDEELEQKVKDLEGYLCGIAKGGPQECLIEYNKGPFLSRFVRADGTATEPPPSLLPLFPEPLPDGIVPPTGESMRTSDVVPPAETSEGRKALLKILTTENIRLMRRKKKVKKNSTIKEIEKPPCPSVIQTSSEGL</sequence>
<proteinExistence type="predicted"/>
<gene>
    <name evidence="2" type="ORF">PACLA_8A054410</name>
</gene>
<evidence type="ECO:0000313" key="2">
    <source>
        <dbReference type="EMBL" id="CAB3981755.1"/>
    </source>
</evidence>
<comment type="caution">
    <text evidence="2">The sequence shown here is derived from an EMBL/GenBank/DDBJ whole genome shotgun (WGS) entry which is preliminary data.</text>
</comment>
<feature type="region of interest" description="Disordered" evidence="1">
    <location>
        <begin position="52"/>
        <end position="95"/>
    </location>
</feature>
<dbReference type="Proteomes" id="UP001152795">
    <property type="component" value="Unassembled WGS sequence"/>
</dbReference>
<protein>
    <submittedName>
        <fullName evidence="2">Uncharacterized protein</fullName>
    </submittedName>
</protein>
<reference evidence="2" key="1">
    <citation type="submission" date="2020-04" db="EMBL/GenBank/DDBJ databases">
        <authorList>
            <person name="Alioto T."/>
            <person name="Alioto T."/>
            <person name="Gomez Garrido J."/>
        </authorList>
    </citation>
    <scope>NUCLEOTIDE SEQUENCE</scope>
    <source>
        <strain evidence="2">A484AB</strain>
    </source>
</reference>
<feature type="region of interest" description="Disordered" evidence="1">
    <location>
        <begin position="121"/>
        <end position="144"/>
    </location>
</feature>
<name>A0A7D9DBI9_PARCT</name>
<organism evidence="2 3">
    <name type="scientific">Paramuricea clavata</name>
    <name type="common">Red gorgonian</name>
    <name type="synonym">Violescent sea-whip</name>
    <dbReference type="NCBI Taxonomy" id="317549"/>
    <lineage>
        <taxon>Eukaryota</taxon>
        <taxon>Metazoa</taxon>
        <taxon>Cnidaria</taxon>
        <taxon>Anthozoa</taxon>
        <taxon>Octocorallia</taxon>
        <taxon>Malacalcyonacea</taxon>
        <taxon>Plexauridae</taxon>
        <taxon>Paramuricea</taxon>
    </lineage>
</organism>
<dbReference type="AlphaFoldDB" id="A0A7D9DBI9"/>
<evidence type="ECO:0000313" key="3">
    <source>
        <dbReference type="Proteomes" id="UP001152795"/>
    </source>
</evidence>
<keyword evidence="3" id="KW-1185">Reference proteome</keyword>
<evidence type="ECO:0000256" key="1">
    <source>
        <dbReference type="SAM" id="MobiDB-lite"/>
    </source>
</evidence>
<accession>A0A7D9DBI9</accession>
<feature type="compositionally biased region" description="Pro residues" evidence="1">
    <location>
        <begin position="58"/>
        <end position="71"/>
    </location>
</feature>